<dbReference type="AlphaFoldDB" id="A0AAX3DS37"/>
<dbReference type="GO" id="GO:0008483">
    <property type="term" value="F:transaminase activity"/>
    <property type="evidence" value="ECO:0007669"/>
    <property type="project" value="UniProtKB-KW"/>
</dbReference>
<evidence type="ECO:0000313" key="1">
    <source>
        <dbReference type="EMBL" id="UYO37640.1"/>
    </source>
</evidence>
<reference evidence="1" key="1">
    <citation type="journal article" date="2022" name="Biol. Control">
        <title>In silico genomic analysis of Rhodopseudomonas palustris strains revealed potential biocontrol agents and crop yield enhancers.</title>
        <authorList>
            <person name="Surachat K."/>
            <person name="Kantachote D."/>
            <person name="Deachamag P."/>
            <person name="Wonglapsuwan M."/>
        </authorList>
    </citation>
    <scope>NUCLEOTIDE SEQUENCE</scope>
    <source>
        <strain evidence="1">TLS06</strain>
    </source>
</reference>
<keyword evidence="1" id="KW-0032">Aminotransferase</keyword>
<keyword evidence="1" id="KW-0808">Transferase</keyword>
<gene>
    <name evidence="1" type="ORF">KQX62_12850</name>
</gene>
<dbReference type="EMBL" id="CP076676">
    <property type="protein sequence ID" value="UYO37640.1"/>
    <property type="molecule type" value="Genomic_DNA"/>
</dbReference>
<protein>
    <submittedName>
        <fullName evidence="1">Aminotransferase</fullName>
    </submittedName>
</protein>
<sequence>MHICPPPRAAIAAWLKETNNINGNYGHLLLEQQAPIDPAQLRPYFESAHLDAREVFHGDAGLDLHPDATAPGAHAQYPACLPPKARRGLFGEVLCGLVTEQYEFVGKRKWIVPVFLFRHHADARKYVFALARDPARQRQLHGRHGNDFIAICLDDDGAVVRFLTGEAKWRKSLTSGQVETLMFGKWETHNGVRARSNRGIWFELNRELAAPDGLRQLQAILKERDPTGYAAAIFSMDQVLVLRNPVVIPRTDLVVLSGNAAAARSAGSTLLPVSAAPADYTAGNPLQIVEVILEGGDALIDQLYDSLWS</sequence>
<name>A0AAX3DS37_RHOPL</name>
<dbReference type="RefSeq" id="WP_264073418.1">
    <property type="nucleotide sequence ID" value="NZ_CP076676.1"/>
</dbReference>
<organism evidence="1 2">
    <name type="scientific">Rhodopseudomonas palustris</name>
    <dbReference type="NCBI Taxonomy" id="1076"/>
    <lineage>
        <taxon>Bacteria</taxon>
        <taxon>Pseudomonadati</taxon>
        <taxon>Pseudomonadota</taxon>
        <taxon>Alphaproteobacteria</taxon>
        <taxon>Hyphomicrobiales</taxon>
        <taxon>Nitrobacteraceae</taxon>
        <taxon>Rhodopseudomonas</taxon>
    </lineage>
</organism>
<proteinExistence type="predicted"/>
<accession>A0AAX3DS37</accession>
<evidence type="ECO:0000313" key="2">
    <source>
        <dbReference type="Proteomes" id="UP001163166"/>
    </source>
</evidence>
<dbReference type="Proteomes" id="UP001163166">
    <property type="component" value="Chromosome"/>
</dbReference>